<proteinExistence type="inferred from homology"/>
<dbReference type="Proteomes" id="UP001596047">
    <property type="component" value="Unassembled WGS sequence"/>
</dbReference>
<comment type="similarity">
    <text evidence="4">Belongs to the MrnC RNase family.</text>
</comment>
<dbReference type="Gene3D" id="1.10.1520.10">
    <property type="entry name" value="Ribonuclease III domain"/>
    <property type="match status" value="1"/>
</dbReference>
<evidence type="ECO:0000259" key="5">
    <source>
        <dbReference type="Pfam" id="PF00636"/>
    </source>
</evidence>
<reference evidence="7" key="1">
    <citation type="journal article" date="2019" name="Int. J. Syst. Evol. Microbiol.">
        <title>The Global Catalogue of Microorganisms (GCM) 10K type strain sequencing project: providing services to taxonomists for standard genome sequencing and annotation.</title>
        <authorList>
            <consortium name="The Broad Institute Genomics Platform"/>
            <consortium name="The Broad Institute Genome Sequencing Center for Infectious Disease"/>
            <person name="Wu L."/>
            <person name="Ma J."/>
        </authorList>
    </citation>
    <scope>NUCLEOTIDE SEQUENCE [LARGE SCALE GENOMIC DNA]</scope>
    <source>
        <strain evidence="7">CGMCC 1.3240</strain>
    </source>
</reference>
<feature type="active site" evidence="4">
    <location>
        <position position="31"/>
    </location>
</feature>
<protein>
    <recommendedName>
        <fullName evidence="4">Mini-ribonuclease 3</fullName>
        <shortName evidence="4">Mini-3</shortName>
        <shortName evidence="4">Mini-RNase 3</shortName>
        <ecNumber evidence="4">3.1.26.-</ecNumber>
    </recommendedName>
    <alternativeName>
        <fullName evidence="4">Mini-RNase III</fullName>
        <shortName evidence="4">Mini-III</shortName>
    </alternativeName>
</protein>
<keyword evidence="4" id="KW-0460">Magnesium</keyword>
<keyword evidence="7" id="KW-1185">Reference proteome</keyword>
<dbReference type="HAMAP" id="MF_01468">
    <property type="entry name" value="RNase_Mini_III"/>
    <property type="match status" value="1"/>
</dbReference>
<dbReference type="SUPFAM" id="SSF69065">
    <property type="entry name" value="RNase III domain-like"/>
    <property type="match status" value="1"/>
</dbReference>
<comment type="cofactor">
    <cofactor evidence="4">
        <name>Mg(2+)</name>
        <dbReference type="ChEBI" id="CHEBI:18420"/>
    </cofactor>
</comment>
<keyword evidence="4" id="KW-0690">Ribosome biogenesis</keyword>
<dbReference type="InterPro" id="IPR000999">
    <property type="entry name" value="RNase_III_dom"/>
</dbReference>
<gene>
    <name evidence="4" type="primary">mrnC</name>
    <name evidence="6" type="ORF">ACFPYJ_28630</name>
</gene>
<sequence length="139" mass="16004">MMDVMEQGWWIHSPNKPVQLLNPIVLAYIGDSVFELLVRQYLVSQPNHKLHHLHKQATQFVSAKAQRVLLEKWQPLLSEEEADVVRRGRNAKSGTPPKNADTADYRQATALECLIGFLYYSKQSERLRELMAVAFDEQS</sequence>
<dbReference type="PIRSF" id="PIRSF005520">
    <property type="entry name" value="UCP005520"/>
    <property type="match status" value="1"/>
</dbReference>
<keyword evidence="4" id="KW-0694">RNA-binding</keyword>
<evidence type="ECO:0000313" key="6">
    <source>
        <dbReference type="EMBL" id="MFC5653003.1"/>
    </source>
</evidence>
<dbReference type="RefSeq" id="WP_379191666.1">
    <property type="nucleotide sequence ID" value="NZ_JBHSOW010000114.1"/>
</dbReference>
<keyword evidence="4" id="KW-0963">Cytoplasm</keyword>
<dbReference type="Pfam" id="PF00636">
    <property type="entry name" value="Ribonuclease_3"/>
    <property type="match status" value="1"/>
</dbReference>
<evidence type="ECO:0000256" key="1">
    <source>
        <dbReference type="ARBA" id="ARBA00022722"/>
    </source>
</evidence>
<keyword evidence="2 4" id="KW-0255">Endonuclease</keyword>
<keyword evidence="1 4" id="KW-0540">Nuclease</keyword>
<evidence type="ECO:0000256" key="2">
    <source>
        <dbReference type="ARBA" id="ARBA00022759"/>
    </source>
</evidence>
<dbReference type="EC" id="3.1.26.-" evidence="4"/>
<keyword evidence="4" id="KW-0699">rRNA-binding</keyword>
<evidence type="ECO:0000256" key="3">
    <source>
        <dbReference type="ARBA" id="ARBA00022801"/>
    </source>
</evidence>
<evidence type="ECO:0000256" key="4">
    <source>
        <dbReference type="HAMAP-Rule" id="MF_01468"/>
    </source>
</evidence>
<dbReference type="InterPro" id="IPR008226">
    <property type="entry name" value="Mini3_fam"/>
</dbReference>
<keyword evidence="4" id="KW-0698">rRNA processing</keyword>
<comment type="subcellular location">
    <subcellularLocation>
        <location evidence="4">Cytoplasm</location>
    </subcellularLocation>
</comment>
<comment type="caution">
    <text evidence="6">The sequence shown here is derived from an EMBL/GenBank/DDBJ whole genome shotgun (WGS) entry which is preliminary data.</text>
</comment>
<evidence type="ECO:0000313" key="7">
    <source>
        <dbReference type="Proteomes" id="UP001596047"/>
    </source>
</evidence>
<dbReference type="InterPro" id="IPR036389">
    <property type="entry name" value="RNase_III_sf"/>
</dbReference>
<name>A0ABW0W5Q9_9BACL</name>
<keyword evidence="3 4" id="KW-0378">Hydrolase</keyword>
<comment type="subunit">
    <text evidence="4">Homodimer.</text>
</comment>
<dbReference type="PANTHER" id="PTHR34276:SF1">
    <property type="entry name" value="MINI-RIBONUCLEASE 3"/>
    <property type="match status" value="1"/>
</dbReference>
<accession>A0ABW0W5Q9</accession>
<dbReference type="PANTHER" id="PTHR34276">
    <property type="entry name" value="MINI-RIBONUCLEASE 3"/>
    <property type="match status" value="1"/>
</dbReference>
<comment type="function">
    <text evidence="4">Involved in correct processing of both the 5' and 3' ends of 23S rRNA precursor. Processes 30S rRNA precursor transcript even in absence of ribonuclease 3 (Rnc); Rnc processes 30S rRNA into smaller rRNA precursors.</text>
</comment>
<feature type="domain" description="RNase III" evidence="5">
    <location>
        <begin position="25"/>
        <end position="122"/>
    </location>
</feature>
<organism evidence="6 7">
    <name type="scientific">Paenibacillus solisilvae</name>
    <dbReference type="NCBI Taxonomy" id="2486751"/>
    <lineage>
        <taxon>Bacteria</taxon>
        <taxon>Bacillati</taxon>
        <taxon>Bacillota</taxon>
        <taxon>Bacilli</taxon>
        <taxon>Bacillales</taxon>
        <taxon>Paenibacillaceae</taxon>
        <taxon>Paenibacillus</taxon>
    </lineage>
</organism>
<dbReference type="EMBL" id="JBHSOW010000114">
    <property type="protein sequence ID" value="MFC5653003.1"/>
    <property type="molecule type" value="Genomic_DNA"/>
</dbReference>